<dbReference type="EMBL" id="BIMR01000262">
    <property type="protein sequence ID" value="GCE77827.1"/>
    <property type="molecule type" value="Genomic_DNA"/>
</dbReference>
<protein>
    <submittedName>
        <fullName evidence="1">Uncharacterized protein</fullName>
    </submittedName>
</protein>
<gene>
    <name evidence="1" type="ORF">CBZ_28830</name>
</gene>
<evidence type="ECO:0000313" key="1">
    <source>
        <dbReference type="EMBL" id="GCE77827.1"/>
    </source>
</evidence>
<keyword evidence="2" id="KW-1185">Reference proteome</keyword>
<comment type="caution">
    <text evidence="1">The sequence shown here is derived from an EMBL/GenBank/DDBJ whole genome shotgun (WGS) entry which is preliminary data.</text>
</comment>
<accession>A0A402DUN5</accession>
<proteinExistence type="predicted"/>
<sequence>MTVCMHVFRGNPDGKTPDPGTSTLRTATCVRCGRRRTYQQFWPGRTTARIAAPDAFHVPRG</sequence>
<name>A0A402DUN5_9CELL</name>
<dbReference type="Proteomes" id="UP000289954">
    <property type="component" value="Unassembled WGS sequence"/>
</dbReference>
<reference evidence="1 2" key="1">
    <citation type="submission" date="2019-01" db="EMBL/GenBank/DDBJ databases">
        <title>Draft genome sequence of Cellulomonas takizawaensis strain TKZ-21.</title>
        <authorList>
            <person name="Yamamura H."/>
            <person name="Hayashi T."/>
            <person name="Hamada M."/>
            <person name="Serisawa Y."/>
            <person name="Matsuyama K."/>
            <person name="Nakagawa Y."/>
            <person name="Otoguro M."/>
            <person name="Yanagida F."/>
            <person name="Hayakawa M."/>
        </authorList>
    </citation>
    <scope>NUCLEOTIDE SEQUENCE [LARGE SCALE GENOMIC DNA]</scope>
    <source>
        <strain evidence="1 2">NBRC12680</strain>
    </source>
</reference>
<dbReference type="AlphaFoldDB" id="A0A402DUN5"/>
<organism evidence="1 2">
    <name type="scientific">Cellulomonas biazotea</name>
    <dbReference type="NCBI Taxonomy" id="1709"/>
    <lineage>
        <taxon>Bacteria</taxon>
        <taxon>Bacillati</taxon>
        <taxon>Actinomycetota</taxon>
        <taxon>Actinomycetes</taxon>
        <taxon>Micrococcales</taxon>
        <taxon>Cellulomonadaceae</taxon>
        <taxon>Cellulomonas</taxon>
    </lineage>
</organism>
<evidence type="ECO:0000313" key="2">
    <source>
        <dbReference type="Proteomes" id="UP000289954"/>
    </source>
</evidence>